<evidence type="ECO:0000313" key="2">
    <source>
        <dbReference type="EMBL" id="PZF75192.1"/>
    </source>
</evidence>
<evidence type="ECO:0000313" key="3">
    <source>
        <dbReference type="Proteomes" id="UP000248795"/>
    </source>
</evidence>
<dbReference type="EMBL" id="QKVK01000014">
    <property type="protein sequence ID" value="PZF75192.1"/>
    <property type="molecule type" value="Genomic_DNA"/>
</dbReference>
<dbReference type="InterPro" id="IPR010266">
    <property type="entry name" value="NnrS"/>
</dbReference>
<reference evidence="3" key="1">
    <citation type="submission" date="2018-06" db="EMBL/GenBank/DDBJ databases">
        <title>Aestuariibacter litoralis strain KCTC 52945T.</title>
        <authorList>
            <person name="Li X."/>
            <person name="Salam N."/>
            <person name="Li J.-L."/>
            <person name="Chen Y.-M."/>
            <person name="Yang Z.-W."/>
            <person name="Zhang L.-Y."/>
            <person name="Han M.-X."/>
            <person name="Xiao M."/>
            <person name="Li W.-J."/>
        </authorList>
    </citation>
    <scope>NUCLEOTIDE SEQUENCE [LARGE SCALE GENOMIC DNA]</scope>
    <source>
        <strain evidence="3">KCTC 52945</strain>
    </source>
</reference>
<dbReference type="AlphaFoldDB" id="A0A2W2ANN8"/>
<feature type="transmembrane region" description="Helical" evidence="1">
    <location>
        <begin position="243"/>
        <end position="261"/>
    </location>
</feature>
<protein>
    <submittedName>
        <fullName evidence="2">Short-chain dehydrogenase</fullName>
    </submittedName>
</protein>
<name>A0A2W2ANN8_9HYPH</name>
<keyword evidence="1" id="KW-0812">Transmembrane</keyword>
<keyword evidence="1" id="KW-0472">Membrane</keyword>
<dbReference type="RefSeq" id="WP_111200224.1">
    <property type="nucleotide sequence ID" value="NZ_QKVK01000014.1"/>
</dbReference>
<keyword evidence="3" id="KW-1185">Reference proteome</keyword>
<feature type="transmembrane region" description="Helical" evidence="1">
    <location>
        <begin position="63"/>
        <end position="80"/>
    </location>
</feature>
<comment type="caution">
    <text evidence="2">The sequence shown here is derived from an EMBL/GenBank/DDBJ whole genome shotgun (WGS) entry which is preliminary data.</text>
</comment>
<keyword evidence="1" id="KW-1133">Transmembrane helix</keyword>
<feature type="transmembrane region" description="Helical" evidence="1">
    <location>
        <begin position="21"/>
        <end position="43"/>
    </location>
</feature>
<feature type="transmembrane region" description="Helical" evidence="1">
    <location>
        <begin position="147"/>
        <end position="165"/>
    </location>
</feature>
<sequence>MTTSAQRIRAWTGPQILGYGFRPFFLGAALFAALAMLAWIGALSGLWSIPSAFGAVEWHAHEFLWGYLSAVVAGFMLTAVPNWTGRLPITGLPLAVLWCSWAAGRIAVFLSAHLPPLPTAAIDLGFLVLLIFMLGREIVAGRNWRNLKVLLMVGLLLAGNAVYHAEMMSGGSAHDSLGLRIGLASAVLLIAVIGGRIIPSFTRNWLVRRAPGVLPMPFDGDDKVIIAVTALALLLWLVMPLSIATALAMLAAGIGNLWRLSRWAGWRSLAEPLVAILHLAYLFLPLGFFAVAASVLFPEAVPQSAGLHTWTVGAIVLMTLAVMTRASLGHSGLPLHADWRITGIYVLAATAALARVGAGLLPQADWLLHLAATCWVLAFLLFAVVYAPLFVRRRARP</sequence>
<feature type="transmembrane region" description="Helical" evidence="1">
    <location>
        <begin position="309"/>
        <end position="328"/>
    </location>
</feature>
<organism evidence="2 3">
    <name type="scientific">Aestuariivirga litoralis</name>
    <dbReference type="NCBI Taxonomy" id="2650924"/>
    <lineage>
        <taxon>Bacteria</taxon>
        <taxon>Pseudomonadati</taxon>
        <taxon>Pseudomonadota</taxon>
        <taxon>Alphaproteobacteria</taxon>
        <taxon>Hyphomicrobiales</taxon>
        <taxon>Aestuariivirgaceae</taxon>
        <taxon>Aestuariivirga</taxon>
    </lineage>
</organism>
<dbReference type="Pfam" id="PF05940">
    <property type="entry name" value="NnrS"/>
    <property type="match status" value="1"/>
</dbReference>
<feature type="transmembrane region" description="Helical" evidence="1">
    <location>
        <begin position="366"/>
        <end position="391"/>
    </location>
</feature>
<feature type="transmembrane region" description="Helical" evidence="1">
    <location>
        <begin position="117"/>
        <end position="135"/>
    </location>
</feature>
<accession>A0A2W2ANN8</accession>
<feature type="transmembrane region" description="Helical" evidence="1">
    <location>
        <begin position="273"/>
        <end position="297"/>
    </location>
</feature>
<dbReference type="Proteomes" id="UP000248795">
    <property type="component" value="Unassembled WGS sequence"/>
</dbReference>
<feature type="transmembrane region" description="Helical" evidence="1">
    <location>
        <begin position="177"/>
        <end position="199"/>
    </location>
</feature>
<proteinExistence type="predicted"/>
<gene>
    <name evidence="2" type="ORF">DK847_19530</name>
</gene>
<feature type="transmembrane region" description="Helical" evidence="1">
    <location>
        <begin position="340"/>
        <end position="360"/>
    </location>
</feature>
<evidence type="ECO:0000256" key="1">
    <source>
        <dbReference type="SAM" id="Phobius"/>
    </source>
</evidence>
<feature type="transmembrane region" description="Helical" evidence="1">
    <location>
        <begin position="92"/>
        <end position="111"/>
    </location>
</feature>